<dbReference type="InterPro" id="IPR000849">
    <property type="entry name" value="Sugar_P_transporter"/>
</dbReference>
<gene>
    <name evidence="8" type="ORF">psyc5s11_09970</name>
</gene>
<keyword evidence="2" id="KW-0813">Transport</keyword>
<dbReference type="PANTHER" id="PTHR43791">
    <property type="entry name" value="PERMEASE-RELATED"/>
    <property type="match status" value="1"/>
</dbReference>
<evidence type="ECO:0000256" key="2">
    <source>
        <dbReference type="ARBA" id="ARBA00022448"/>
    </source>
</evidence>
<dbReference type="InterPro" id="IPR020846">
    <property type="entry name" value="MFS_dom"/>
</dbReference>
<evidence type="ECO:0000256" key="5">
    <source>
        <dbReference type="ARBA" id="ARBA00023136"/>
    </source>
</evidence>
<feature type="transmembrane region" description="Helical" evidence="6">
    <location>
        <begin position="363"/>
        <end position="382"/>
    </location>
</feature>
<evidence type="ECO:0000256" key="3">
    <source>
        <dbReference type="ARBA" id="ARBA00022692"/>
    </source>
</evidence>
<evidence type="ECO:0000259" key="7">
    <source>
        <dbReference type="PROSITE" id="PS50850"/>
    </source>
</evidence>
<keyword evidence="4 6" id="KW-1133">Transmembrane helix</keyword>
<dbReference type="PANTHER" id="PTHR43791:SF100">
    <property type="entry name" value="SUGAR TRANSPORTER"/>
    <property type="match status" value="1"/>
</dbReference>
<dbReference type="InterPro" id="IPR036259">
    <property type="entry name" value="MFS_trans_sf"/>
</dbReference>
<dbReference type="Proteomes" id="UP000824633">
    <property type="component" value="Chromosome"/>
</dbReference>
<keyword evidence="5 6" id="KW-0472">Membrane</keyword>
<proteinExistence type="predicted"/>
<dbReference type="EMBL" id="AP024849">
    <property type="protein sequence ID" value="BCZ44930.1"/>
    <property type="molecule type" value="Genomic_DNA"/>
</dbReference>
<evidence type="ECO:0000313" key="9">
    <source>
        <dbReference type="Proteomes" id="UP000824633"/>
    </source>
</evidence>
<name>A0ABM7T206_9CLOT</name>
<feature type="transmembrane region" description="Helical" evidence="6">
    <location>
        <begin position="83"/>
        <end position="100"/>
    </location>
</feature>
<evidence type="ECO:0000256" key="6">
    <source>
        <dbReference type="SAM" id="Phobius"/>
    </source>
</evidence>
<dbReference type="Gene3D" id="1.20.1250.20">
    <property type="entry name" value="MFS general substrate transporter like domains"/>
    <property type="match status" value="2"/>
</dbReference>
<reference evidence="9" key="1">
    <citation type="submission" date="2021-07" db="EMBL/GenBank/DDBJ databases">
        <title>Complete genome sequencing of a Clostridium isolate.</title>
        <authorList>
            <person name="Ueki A."/>
            <person name="Tonouchi A."/>
        </authorList>
    </citation>
    <scope>NUCLEOTIDE SEQUENCE [LARGE SCALE GENOMIC DNA]</scope>
    <source>
        <strain evidence="9">C5S11</strain>
    </source>
</reference>
<feature type="transmembrane region" description="Helical" evidence="6">
    <location>
        <begin position="112"/>
        <end position="133"/>
    </location>
</feature>
<sequence length="423" mass="46219">MELNVNKIPKARWFRIIPIILVANLVQWIDKSVISFALPGGMMKDLGMTASMSGLLGTVFSIGYLFLQIPGGNLAAKGKSKKLLGATMFGWTVVLYLLGSCNTSTEALIYRFLLGFCEGAIMPALITIVANWFPNEERGRATAALLASASISQIVAGPMSATILVGHSWRYLFHFAAAISLVLLILWMLFLVERPVDAKWLSEEERDYLLTKLEAEKINKKTTEKAPLLEILKDKNLWKLCCIYLFSSLGTLGLAFWMPTIIKSITKTGMTQTGWLSVIPNIAVLIGVLSIGAISDKTQKRRLFAGMCPIMFSGFLLLAMILQGSPWVSFGILCFACLFLQGTGTNIMVMLPRLMSPEKAGSARGILNMASNAGGLIAPLAIGYIQDSTGNMQLSWYLIFGFCVIGLLISLTLPKQLNEPATK</sequence>
<evidence type="ECO:0000256" key="4">
    <source>
        <dbReference type="ARBA" id="ARBA00022989"/>
    </source>
</evidence>
<evidence type="ECO:0000256" key="1">
    <source>
        <dbReference type="ARBA" id="ARBA00004651"/>
    </source>
</evidence>
<feature type="transmembrane region" description="Helical" evidence="6">
    <location>
        <begin position="171"/>
        <end position="192"/>
    </location>
</feature>
<feature type="transmembrane region" description="Helical" evidence="6">
    <location>
        <begin position="394"/>
        <end position="413"/>
    </location>
</feature>
<dbReference type="InterPro" id="IPR011701">
    <property type="entry name" value="MFS"/>
</dbReference>
<organism evidence="8 9">
    <name type="scientific">Clostridium gelidum</name>
    <dbReference type="NCBI Taxonomy" id="704125"/>
    <lineage>
        <taxon>Bacteria</taxon>
        <taxon>Bacillati</taxon>
        <taxon>Bacillota</taxon>
        <taxon>Clostridia</taxon>
        <taxon>Eubacteriales</taxon>
        <taxon>Clostridiaceae</taxon>
        <taxon>Clostridium</taxon>
    </lineage>
</organism>
<keyword evidence="9" id="KW-1185">Reference proteome</keyword>
<accession>A0ABM7T206</accession>
<dbReference type="PROSITE" id="PS50850">
    <property type="entry name" value="MFS"/>
    <property type="match status" value="1"/>
</dbReference>
<feature type="transmembrane region" description="Helical" evidence="6">
    <location>
        <begin position="49"/>
        <end position="71"/>
    </location>
</feature>
<feature type="domain" description="Major facilitator superfamily (MFS) profile" evidence="7">
    <location>
        <begin position="16"/>
        <end position="418"/>
    </location>
</feature>
<feature type="transmembrane region" description="Helical" evidence="6">
    <location>
        <begin position="145"/>
        <end position="165"/>
    </location>
</feature>
<comment type="subcellular location">
    <subcellularLocation>
        <location evidence="1">Cell membrane</location>
        <topology evidence="1">Multi-pass membrane protein</topology>
    </subcellularLocation>
</comment>
<feature type="transmembrane region" description="Helical" evidence="6">
    <location>
        <begin position="328"/>
        <end position="351"/>
    </location>
</feature>
<feature type="transmembrane region" description="Helical" evidence="6">
    <location>
        <begin position="12"/>
        <end position="29"/>
    </location>
</feature>
<dbReference type="SUPFAM" id="SSF103473">
    <property type="entry name" value="MFS general substrate transporter"/>
    <property type="match status" value="1"/>
</dbReference>
<dbReference type="PIRSF" id="PIRSF002808">
    <property type="entry name" value="Hexose_phosphate_transp"/>
    <property type="match status" value="1"/>
</dbReference>
<evidence type="ECO:0000313" key="8">
    <source>
        <dbReference type="EMBL" id="BCZ44930.1"/>
    </source>
</evidence>
<feature type="transmembrane region" description="Helical" evidence="6">
    <location>
        <begin position="274"/>
        <end position="294"/>
    </location>
</feature>
<feature type="transmembrane region" description="Helical" evidence="6">
    <location>
        <begin position="303"/>
        <end position="322"/>
    </location>
</feature>
<protein>
    <submittedName>
        <fullName evidence="8">MFS transporter</fullName>
    </submittedName>
</protein>
<dbReference type="CDD" id="cd17319">
    <property type="entry name" value="MFS_ExuT_GudP_like"/>
    <property type="match status" value="1"/>
</dbReference>
<dbReference type="Pfam" id="PF07690">
    <property type="entry name" value="MFS_1"/>
    <property type="match status" value="1"/>
</dbReference>
<keyword evidence="3 6" id="KW-0812">Transmembrane</keyword>
<dbReference type="RefSeq" id="WP_224036575.1">
    <property type="nucleotide sequence ID" value="NZ_AP024849.1"/>
</dbReference>
<feature type="transmembrane region" description="Helical" evidence="6">
    <location>
        <begin position="241"/>
        <end position="262"/>
    </location>
</feature>